<dbReference type="OrthoDB" id="5599646at2759"/>
<dbReference type="SMART" id="SM00667">
    <property type="entry name" value="LisH"/>
    <property type="match status" value="1"/>
</dbReference>
<evidence type="ECO:0000259" key="2">
    <source>
        <dbReference type="Pfam" id="PF05022"/>
    </source>
</evidence>
<protein>
    <submittedName>
        <fullName evidence="3">LIS motif containing protein</fullName>
    </submittedName>
</protein>
<evidence type="ECO:0000256" key="1">
    <source>
        <dbReference type="SAM" id="MobiDB-lite"/>
    </source>
</evidence>
<proteinExistence type="predicted"/>
<dbReference type="GO" id="GO:0005730">
    <property type="term" value="C:nucleolus"/>
    <property type="evidence" value="ECO:0007669"/>
    <property type="project" value="InterPro"/>
</dbReference>
<dbReference type="InterPro" id="IPR007718">
    <property type="entry name" value="Srp40_C"/>
</dbReference>
<feature type="domain" description="Srp40 C-terminal" evidence="2">
    <location>
        <begin position="369"/>
        <end position="412"/>
    </location>
</feature>
<sequence>MPKTLASGASTVNPSLLAFRPRQVALTTLDMKQSKANGSADEAVSLSSDKKALLFHSVARFLERNGFSKTLKKFCSEAEIEEIDALKGSLPDLEALFSKYSDKCDDNKTNSKGQKEQELKVVELLPEEPENNSKDKKKRKKRISELESLPNATGEQIKEASLEGKSVTDSKREKKTKDKEEKKKAPASASLIDNTDSQAVNSAVLNDHDTLVEEKSSKSKTKKKKKDDLAFECSGANSKDTSVTGSKGDGFKRSSADADATGKDDKGSKKRKRMISEENDLKPADKIEGEESKSKKIKGVDDFKVNDQQAHVNASAVINKLEKFQNNSIKQLNGHGNGNIDKSAEESSIQKSTKKQLNGSAEPKTVSAFQRVKVDEVVFTDERLKDNSYWAKHGAETGYGAKAQEVLGQVRGSVTEIPSTYQIVIERWNHRTVP</sequence>
<feature type="compositionally biased region" description="Basic and acidic residues" evidence="1">
    <location>
        <begin position="274"/>
        <end position="302"/>
    </location>
</feature>
<feature type="region of interest" description="Disordered" evidence="1">
    <location>
        <begin position="329"/>
        <end position="365"/>
    </location>
</feature>
<gene>
    <name evidence="3" type="ORF">PanWU01x14_012610</name>
</gene>
<feature type="compositionally biased region" description="Polar residues" evidence="1">
    <location>
        <begin position="191"/>
        <end position="204"/>
    </location>
</feature>
<feature type="compositionally biased region" description="Polar residues" evidence="1">
    <location>
        <begin position="235"/>
        <end position="245"/>
    </location>
</feature>
<feature type="compositionally biased region" description="Basic and acidic residues" evidence="1">
    <location>
        <begin position="206"/>
        <end position="217"/>
    </location>
</feature>
<feature type="region of interest" description="Disordered" evidence="1">
    <location>
        <begin position="124"/>
        <end position="302"/>
    </location>
</feature>
<feature type="compositionally biased region" description="Basic and acidic residues" evidence="1">
    <location>
        <begin position="249"/>
        <end position="267"/>
    </location>
</feature>
<comment type="caution">
    <text evidence="3">The sequence shown here is derived from an EMBL/GenBank/DDBJ whole genome shotgun (WGS) entry which is preliminary data.</text>
</comment>
<dbReference type="EMBL" id="JXTB01000004">
    <property type="protein sequence ID" value="PON79526.1"/>
    <property type="molecule type" value="Genomic_DNA"/>
</dbReference>
<dbReference type="PANTHER" id="PTHR23216:SF1">
    <property type="entry name" value="NUCLEOLAR AND COILED-BODY PHOSPHOPROTEIN 1"/>
    <property type="match status" value="1"/>
</dbReference>
<name>A0A2P5E1V6_PARAD</name>
<feature type="compositionally biased region" description="Polar residues" evidence="1">
    <location>
        <begin position="346"/>
        <end position="359"/>
    </location>
</feature>
<dbReference type="Pfam" id="PF05022">
    <property type="entry name" value="SRP40_C"/>
    <property type="match status" value="1"/>
</dbReference>
<keyword evidence="4" id="KW-1185">Reference proteome</keyword>
<dbReference type="Proteomes" id="UP000237105">
    <property type="component" value="Unassembled WGS sequence"/>
</dbReference>
<accession>A0A2P5E1V6</accession>
<dbReference type="InterPro" id="IPR039191">
    <property type="entry name" value="Nopp140-like"/>
</dbReference>
<dbReference type="AlphaFoldDB" id="A0A2P5E1V6"/>
<reference evidence="4" key="1">
    <citation type="submission" date="2016-06" db="EMBL/GenBank/DDBJ databases">
        <title>Parallel loss of symbiosis genes in relatives of nitrogen-fixing non-legume Parasponia.</title>
        <authorList>
            <person name="Van Velzen R."/>
            <person name="Holmer R."/>
            <person name="Bu F."/>
            <person name="Rutten L."/>
            <person name="Van Zeijl A."/>
            <person name="Liu W."/>
            <person name="Santuari L."/>
            <person name="Cao Q."/>
            <person name="Sharma T."/>
            <person name="Shen D."/>
            <person name="Roswanjaya Y."/>
            <person name="Wardhani T."/>
            <person name="Kalhor M.S."/>
            <person name="Jansen J."/>
            <person name="Van den Hoogen J."/>
            <person name="Gungor B."/>
            <person name="Hartog M."/>
            <person name="Hontelez J."/>
            <person name="Verver J."/>
            <person name="Yang W.-C."/>
            <person name="Schijlen E."/>
            <person name="Repin R."/>
            <person name="Schilthuizen M."/>
            <person name="Schranz E."/>
            <person name="Heidstra R."/>
            <person name="Miyata K."/>
            <person name="Fedorova E."/>
            <person name="Kohlen W."/>
            <person name="Bisseling T."/>
            <person name="Smit S."/>
            <person name="Geurts R."/>
        </authorList>
    </citation>
    <scope>NUCLEOTIDE SEQUENCE [LARGE SCALE GENOMIC DNA]</scope>
    <source>
        <strain evidence="4">cv. WU1-14</strain>
    </source>
</reference>
<evidence type="ECO:0000313" key="4">
    <source>
        <dbReference type="Proteomes" id="UP000237105"/>
    </source>
</evidence>
<dbReference type="STRING" id="3476.A0A2P5E1V6"/>
<dbReference type="PANTHER" id="PTHR23216">
    <property type="entry name" value="NUCLEOLAR AND COILED-BODY PHOSPHOPROTEIN 1"/>
    <property type="match status" value="1"/>
</dbReference>
<organism evidence="3 4">
    <name type="scientific">Parasponia andersonii</name>
    <name type="common">Sponia andersonii</name>
    <dbReference type="NCBI Taxonomy" id="3476"/>
    <lineage>
        <taxon>Eukaryota</taxon>
        <taxon>Viridiplantae</taxon>
        <taxon>Streptophyta</taxon>
        <taxon>Embryophyta</taxon>
        <taxon>Tracheophyta</taxon>
        <taxon>Spermatophyta</taxon>
        <taxon>Magnoliopsida</taxon>
        <taxon>eudicotyledons</taxon>
        <taxon>Gunneridae</taxon>
        <taxon>Pentapetalae</taxon>
        <taxon>rosids</taxon>
        <taxon>fabids</taxon>
        <taxon>Rosales</taxon>
        <taxon>Cannabaceae</taxon>
        <taxon>Parasponia</taxon>
    </lineage>
</organism>
<dbReference type="PROSITE" id="PS50896">
    <property type="entry name" value="LISH"/>
    <property type="match status" value="1"/>
</dbReference>
<feature type="compositionally biased region" description="Basic and acidic residues" evidence="1">
    <location>
        <begin position="156"/>
        <end position="184"/>
    </location>
</feature>
<dbReference type="InterPro" id="IPR006594">
    <property type="entry name" value="LisH"/>
</dbReference>
<evidence type="ECO:0000313" key="3">
    <source>
        <dbReference type="EMBL" id="PON79526.1"/>
    </source>
</evidence>